<organism evidence="2 3">
    <name type="scientific">Paraphaeosphaeria sporulosa</name>
    <dbReference type="NCBI Taxonomy" id="1460663"/>
    <lineage>
        <taxon>Eukaryota</taxon>
        <taxon>Fungi</taxon>
        <taxon>Dikarya</taxon>
        <taxon>Ascomycota</taxon>
        <taxon>Pezizomycotina</taxon>
        <taxon>Dothideomycetes</taxon>
        <taxon>Pleosporomycetidae</taxon>
        <taxon>Pleosporales</taxon>
        <taxon>Massarineae</taxon>
        <taxon>Didymosphaeriaceae</taxon>
        <taxon>Paraphaeosphaeria</taxon>
    </lineage>
</organism>
<keyword evidence="1" id="KW-0812">Transmembrane</keyword>
<name>A0A177C7U8_9PLEO</name>
<evidence type="ECO:0000313" key="3">
    <source>
        <dbReference type="Proteomes" id="UP000077069"/>
    </source>
</evidence>
<dbReference type="Pfam" id="PF11374">
    <property type="entry name" value="DUF3176"/>
    <property type="match status" value="1"/>
</dbReference>
<proteinExistence type="predicted"/>
<dbReference type="PANTHER" id="PTHR35394:SF5">
    <property type="entry name" value="DUF3176 DOMAIN-CONTAINING PROTEIN"/>
    <property type="match status" value="1"/>
</dbReference>
<dbReference type="InterPro" id="IPR021514">
    <property type="entry name" value="DUF3176"/>
</dbReference>
<sequence>MWMWEIISLSCALAILLAVIIILAIYDGKPSPDIGGATLNTIIAIAATLFRILLMVPVMDCICQLTWVWLKTGYRPLQDVLGLDMATRGPLGSLLLVLNFGYGLRASAAASIIIMGVATAPFFPQSVSLQGCSIPQGISETDNRTAFASAAFTYMGSIGAAGSDTARLGTVLEIKLSCDYLPPNLVAAMDSGMYSSNVISPPDPPYSCPTGNCTWDPFLTLAMSVKCFDSSASYFLNCSETDNTS</sequence>
<keyword evidence="1" id="KW-1133">Transmembrane helix</keyword>
<dbReference type="AlphaFoldDB" id="A0A177C7U8"/>
<keyword evidence="3" id="KW-1185">Reference proteome</keyword>
<dbReference type="EMBL" id="KV441554">
    <property type="protein sequence ID" value="OAG03723.1"/>
    <property type="molecule type" value="Genomic_DNA"/>
</dbReference>
<accession>A0A177C7U8</accession>
<dbReference type="GeneID" id="28767757"/>
<feature type="transmembrane region" description="Helical" evidence="1">
    <location>
        <begin position="6"/>
        <end position="26"/>
    </location>
</feature>
<keyword evidence="1" id="KW-0472">Membrane</keyword>
<evidence type="ECO:0000313" key="2">
    <source>
        <dbReference type="EMBL" id="OAG03723.1"/>
    </source>
</evidence>
<feature type="transmembrane region" description="Helical" evidence="1">
    <location>
        <begin position="38"/>
        <end position="59"/>
    </location>
</feature>
<reference evidence="2 3" key="1">
    <citation type="submission" date="2016-05" db="EMBL/GenBank/DDBJ databases">
        <title>Comparative analysis of secretome profiles of manganese(II)-oxidizing ascomycete fungi.</title>
        <authorList>
            <consortium name="DOE Joint Genome Institute"/>
            <person name="Zeiner C.A."/>
            <person name="Purvine S.O."/>
            <person name="Zink E.M."/>
            <person name="Wu S."/>
            <person name="Pasa-Tolic L."/>
            <person name="Chaput D.L."/>
            <person name="Haridas S."/>
            <person name="Grigoriev I.V."/>
            <person name="Santelli C.M."/>
            <person name="Hansel C.M."/>
        </authorList>
    </citation>
    <scope>NUCLEOTIDE SEQUENCE [LARGE SCALE GENOMIC DNA]</scope>
    <source>
        <strain evidence="2 3">AP3s5-JAC2a</strain>
    </source>
</reference>
<feature type="transmembrane region" description="Helical" evidence="1">
    <location>
        <begin position="102"/>
        <end position="123"/>
    </location>
</feature>
<protein>
    <submittedName>
        <fullName evidence="2">Uncharacterized protein</fullName>
    </submittedName>
</protein>
<dbReference type="Proteomes" id="UP000077069">
    <property type="component" value="Unassembled WGS sequence"/>
</dbReference>
<dbReference type="PANTHER" id="PTHR35394">
    <property type="entry name" value="DUF3176 DOMAIN-CONTAINING PROTEIN"/>
    <property type="match status" value="1"/>
</dbReference>
<gene>
    <name evidence="2" type="ORF">CC84DRAFT_1248973</name>
</gene>
<dbReference type="InParanoid" id="A0A177C7U8"/>
<dbReference type="OrthoDB" id="3798963at2759"/>
<evidence type="ECO:0000256" key="1">
    <source>
        <dbReference type="SAM" id="Phobius"/>
    </source>
</evidence>
<dbReference type="RefSeq" id="XP_018034088.1">
    <property type="nucleotide sequence ID" value="XM_018184271.1"/>
</dbReference>